<name>A0A8S4QPV5_9NEOP</name>
<proteinExistence type="predicted"/>
<gene>
    <name evidence="1" type="primary">jg12304</name>
    <name evidence="1" type="ORF">PAEG_LOCUS3212</name>
</gene>
<comment type="caution">
    <text evidence="1">The sequence shown here is derived from an EMBL/GenBank/DDBJ whole genome shotgun (WGS) entry which is preliminary data.</text>
</comment>
<reference evidence="1" key="1">
    <citation type="submission" date="2022-03" db="EMBL/GenBank/DDBJ databases">
        <authorList>
            <person name="Lindestad O."/>
        </authorList>
    </citation>
    <scope>NUCLEOTIDE SEQUENCE</scope>
</reference>
<organism evidence="1 2">
    <name type="scientific">Pararge aegeria aegeria</name>
    <dbReference type="NCBI Taxonomy" id="348720"/>
    <lineage>
        <taxon>Eukaryota</taxon>
        <taxon>Metazoa</taxon>
        <taxon>Ecdysozoa</taxon>
        <taxon>Arthropoda</taxon>
        <taxon>Hexapoda</taxon>
        <taxon>Insecta</taxon>
        <taxon>Pterygota</taxon>
        <taxon>Neoptera</taxon>
        <taxon>Endopterygota</taxon>
        <taxon>Lepidoptera</taxon>
        <taxon>Glossata</taxon>
        <taxon>Ditrysia</taxon>
        <taxon>Papilionoidea</taxon>
        <taxon>Nymphalidae</taxon>
        <taxon>Satyrinae</taxon>
        <taxon>Satyrini</taxon>
        <taxon>Parargina</taxon>
        <taxon>Pararge</taxon>
    </lineage>
</organism>
<feature type="non-terminal residue" evidence="1">
    <location>
        <position position="1"/>
    </location>
</feature>
<accession>A0A8S4QPV5</accession>
<sequence length="105" mass="11433">RVRSQEAALRVAELAAAAAPRTQQCAPAHDAVCALVADVAAVSALLLNCRFRSARAAIRQLSRPRPLEAQVTSRLHSIGRSVLIEKFAYGVLSVPWYEHIISVFK</sequence>
<dbReference type="AlphaFoldDB" id="A0A8S4QPV5"/>
<dbReference type="EMBL" id="CAKXAJ010010098">
    <property type="protein sequence ID" value="CAH2211395.1"/>
    <property type="molecule type" value="Genomic_DNA"/>
</dbReference>
<protein>
    <submittedName>
        <fullName evidence="1">Jg12304 protein</fullName>
    </submittedName>
</protein>
<evidence type="ECO:0000313" key="2">
    <source>
        <dbReference type="Proteomes" id="UP000838756"/>
    </source>
</evidence>
<keyword evidence="2" id="KW-1185">Reference proteome</keyword>
<dbReference type="Proteomes" id="UP000838756">
    <property type="component" value="Unassembled WGS sequence"/>
</dbReference>
<evidence type="ECO:0000313" key="1">
    <source>
        <dbReference type="EMBL" id="CAH2211395.1"/>
    </source>
</evidence>